<organism evidence="1">
    <name type="scientific">marine metagenome</name>
    <dbReference type="NCBI Taxonomy" id="408172"/>
    <lineage>
        <taxon>unclassified sequences</taxon>
        <taxon>metagenomes</taxon>
        <taxon>ecological metagenomes</taxon>
    </lineage>
</organism>
<dbReference type="EMBL" id="UINC01145743">
    <property type="protein sequence ID" value="SVD36057.1"/>
    <property type="molecule type" value="Genomic_DNA"/>
</dbReference>
<feature type="non-terminal residue" evidence="1">
    <location>
        <position position="238"/>
    </location>
</feature>
<proteinExistence type="predicted"/>
<protein>
    <submittedName>
        <fullName evidence="1">Uncharacterized protein</fullName>
    </submittedName>
</protein>
<sequence>MRSVTIVTLILTALIFSFLAPISYLEVRSVNYTDVQDPVLDSPANNTTLQAGESYEIQWHSTSDTITLWYSIESGEGKSWVLIERQISAEPNSYDWVVPDTPTTLDAGRGSGALRIINDNTGNSDTNTGIIILSSTSNPNHEFSCSDFNGFAGPEWRSGMYNYGDIVEYPPPSGGSASGQFWIVTTAQTEDPPASDGDWYGPCECSEIWSSSDRNDDGVNDEIYWDSTTSYPIYTFVY</sequence>
<gene>
    <name evidence="1" type="ORF">METZ01_LOCUS388911</name>
</gene>
<accession>A0A382UPM5</accession>
<evidence type="ECO:0000313" key="1">
    <source>
        <dbReference type="EMBL" id="SVD36057.1"/>
    </source>
</evidence>
<reference evidence="1" key="1">
    <citation type="submission" date="2018-05" db="EMBL/GenBank/DDBJ databases">
        <authorList>
            <person name="Lanie J.A."/>
            <person name="Ng W.-L."/>
            <person name="Kazmierczak K.M."/>
            <person name="Andrzejewski T.M."/>
            <person name="Davidsen T.M."/>
            <person name="Wayne K.J."/>
            <person name="Tettelin H."/>
            <person name="Glass J.I."/>
            <person name="Rusch D."/>
            <person name="Podicherti R."/>
            <person name="Tsui H.-C.T."/>
            <person name="Winkler M.E."/>
        </authorList>
    </citation>
    <scope>NUCLEOTIDE SEQUENCE</scope>
</reference>
<dbReference type="AlphaFoldDB" id="A0A382UPM5"/>
<name>A0A382UPM5_9ZZZZ</name>